<evidence type="ECO:0000313" key="2">
    <source>
        <dbReference type="Proteomes" id="UP000553059"/>
    </source>
</evidence>
<gene>
    <name evidence="1" type="ORF">GX523_05340</name>
</gene>
<evidence type="ECO:0000313" key="1">
    <source>
        <dbReference type="EMBL" id="HHY26166.1"/>
    </source>
</evidence>
<comment type="caution">
    <text evidence="1">The sequence shown here is derived from an EMBL/GenBank/DDBJ whole genome shotgun (WGS) entry which is preliminary data.</text>
</comment>
<dbReference type="EMBL" id="DUTF01000119">
    <property type="protein sequence ID" value="HHY26166.1"/>
    <property type="molecule type" value="Genomic_DNA"/>
</dbReference>
<name>A0A7C6Z3E0_9FIRM</name>
<dbReference type="InterPro" id="IPR043720">
    <property type="entry name" value="DUF5661"/>
</dbReference>
<reference evidence="1 2" key="1">
    <citation type="journal article" date="2020" name="Biotechnol. Biofuels">
        <title>New insights from the biogas microbiome by comprehensive genome-resolved metagenomics of nearly 1600 species originating from multiple anaerobic digesters.</title>
        <authorList>
            <person name="Campanaro S."/>
            <person name="Treu L."/>
            <person name="Rodriguez-R L.M."/>
            <person name="Kovalovszki A."/>
            <person name="Ziels R.M."/>
            <person name="Maus I."/>
            <person name="Zhu X."/>
            <person name="Kougias P.G."/>
            <person name="Basile A."/>
            <person name="Luo G."/>
            <person name="Schluter A."/>
            <person name="Konstantinidis K.T."/>
            <person name="Angelidaki I."/>
        </authorList>
    </citation>
    <scope>NUCLEOTIDE SEQUENCE [LARGE SCALE GENOMIC DNA]</scope>
    <source>
        <strain evidence="1">AS05jafATM_4</strain>
    </source>
</reference>
<organism evidence="1 2">
    <name type="scientific">Desulfitobacterium dehalogenans</name>
    <dbReference type="NCBI Taxonomy" id="36854"/>
    <lineage>
        <taxon>Bacteria</taxon>
        <taxon>Bacillati</taxon>
        <taxon>Bacillota</taxon>
        <taxon>Clostridia</taxon>
        <taxon>Eubacteriales</taxon>
        <taxon>Desulfitobacteriaceae</taxon>
        <taxon>Desulfitobacterium</taxon>
    </lineage>
</organism>
<proteinExistence type="predicted"/>
<sequence length="79" mass="9063">MIIGEYLGIDWSHSPFDVGQFRIGLGVELEHGRRDATTNVTDDDPITTGKIALAHLNEFPDYYKRLAKLEREAKAFWQK</sequence>
<protein>
    <submittedName>
        <fullName evidence="1">Uncharacterized protein</fullName>
    </submittedName>
</protein>
<accession>A0A7C6Z3E0</accession>
<dbReference type="Proteomes" id="UP000553059">
    <property type="component" value="Unassembled WGS sequence"/>
</dbReference>
<dbReference type="Pfam" id="PF18905">
    <property type="entry name" value="DUF5661"/>
    <property type="match status" value="1"/>
</dbReference>
<dbReference type="AlphaFoldDB" id="A0A7C6Z3E0"/>